<keyword evidence="2" id="KW-1185">Reference proteome</keyword>
<dbReference type="AlphaFoldDB" id="A0A7W3RA38"/>
<name>A0A7W3RA38_9ACTN</name>
<reference evidence="1 2" key="1">
    <citation type="submission" date="2020-08" db="EMBL/GenBank/DDBJ databases">
        <title>Sequencing the genomes of 1000 actinobacteria strains.</title>
        <authorList>
            <person name="Klenk H.-P."/>
        </authorList>
    </citation>
    <scope>NUCLEOTIDE SEQUENCE [LARGE SCALE GENOMIC DNA]</scope>
    <source>
        <strain evidence="1 2">DSM 45823</strain>
    </source>
</reference>
<gene>
    <name evidence="1" type="ORF">HNR21_004880</name>
</gene>
<evidence type="ECO:0000313" key="1">
    <source>
        <dbReference type="EMBL" id="MBA9005998.1"/>
    </source>
</evidence>
<evidence type="ECO:0000313" key="2">
    <source>
        <dbReference type="Proteomes" id="UP000539313"/>
    </source>
</evidence>
<dbReference type="EMBL" id="JACJII010000001">
    <property type="protein sequence ID" value="MBA9005998.1"/>
    <property type="molecule type" value="Genomic_DNA"/>
</dbReference>
<sequence>MTTFAGGRITVTRYICPWCIGTGRACDGQCVECGGTGLVDGPQLGVDLTCDGDPAEIEAVPLPVPPGVMRRACGDCAYRPGSPEADAGTVPAVEDGPFYCHHGMHRTSEGYQPVAWADDRPLGYLICAGWWALATGQSLPETPYRDPDHRKETPR</sequence>
<dbReference type="RefSeq" id="WP_182707045.1">
    <property type="nucleotide sequence ID" value="NZ_JACJII010000001.1"/>
</dbReference>
<accession>A0A7W3RA38</accession>
<proteinExistence type="predicted"/>
<comment type="caution">
    <text evidence="1">The sequence shown here is derived from an EMBL/GenBank/DDBJ whole genome shotgun (WGS) entry which is preliminary data.</text>
</comment>
<dbReference type="Proteomes" id="UP000539313">
    <property type="component" value="Unassembled WGS sequence"/>
</dbReference>
<protein>
    <submittedName>
        <fullName evidence="1">Uncharacterized protein</fullName>
    </submittedName>
</protein>
<organism evidence="1 2">
    <name type="scientific">Thermomonospora cellulosilytica</name>
    <dbReference type="NCBI Taxonomy" id="1411118"/>
    <lineage>
        <taxon>Bacteria</taxon>
        <taxon>Bacillati</taxon>
        <taxon>Actinomycetota</taxon>
        <taxon>Actinomycetes</taxon>
        <taxon>Streptosporangiales</taxon>
        <taxon>Thermomonosporaceae</taxon>
        <taxon>Thermomonospora</taxon>
    </lineage>
</organism>